<evidence type="ECO:0000313" key="2">
    <source>
        <dbReference type="Proteomes" id="UP000554482"/>
    </source>
</evidence>
<feature type="non-terminal residue" evidence="1">
    <location>
        <position position="1"/>
    </location>
</feature>
<proteinExistence type="predicted"/>
<organism evidence="1 2">
    <name type="scientific">Thalictrum thalictroides</name>
    <name type="common">Rue-anemone</name>
    <name type="synonym">Anemone thalictroides</name>
    <dbReference type="NCBI Taxonomy" id="46969"/>
    <lineage>
        <taxon>Eukaryota</taxon>
        <taxon>Viridiplantae</taxon>
        <taxon>Streptophyta</taxon>
        <taxon>Embryophyta</taxon>
        <taxon>Tracheophyta</taxon>
        <taxon>Spermatophyta</taxon>
        <taxon>Magnoliopsida</taxon>
        <taxon>Ranunculales</taxon>
        <taxon>Ranunculaceae</taxon>
        <taxon>Thalictroideae</taxon>
        <taxon>Thalictrum</taxon>
    </lineage>
</organism>
<evidence type="ECO:0000313" key="1">
    <source>
        <dbReference type="EMBL" id="KAF5203554.1"/>
    </source>
</evidence>
<accession>A0A7J6X1K3</accession>
<gene>
    <name evidence="1" type="ORF">FRX31_006860</name>
</gene>
<name>A0A7J6X1K3_THATH</name>
<dbReference type="OrthoDB" id="1597724at2759"/>
<keyword evidence="2" id="KW-1185">Reference proteome</keyword>
<dbReference type="Proteomes" id="UP000554482">
    <property type="component" value="Unassembled WGS sequence"/>
</dbReference>
<comment type="caution">
    <text evidence="1">The sequence shown here is derived from an EMBL/GenBank/DDBJ whole genome shotgun (WGS) entry which is preliminary data.</text>
</comment>
<dbReference type="AlphaFoldDB" id="A0A7J6X1K3"/>
<protein>
    <submittedName>
        <fullName evidence="1">Uncharacterized protein</fullName>
    </submittedName>
</protein>
<sequence>DSSVSSLQVSPNDVLITPVQCKFLWRQFKSETEYLVSQAISAQESYISLGRLCYIRFGVSHMVSASRHRGIPQWHCECQEMVISLIALYSSFIIVSK</sequence>
<reference evidence="1 2" key="1">
    <citation type="submission" date="2020-06" db="EMBL/GenBank/DDBJ databases">
        <title>Transcriptomic and genomic resources for Thalictrum thalictroides and T. hernandezii: Facilitating candidate gene discovery in an emerging model plant lineage.</title>
        <authorList>
            <person name="Arias T."/>
            <person name="Riano-Pachon D.M."/>
            <person name="Di Stilio V.S."/>
        </authorList>
    </citation>
    <scope>NUCLEOTIDE SEQUENCE [LARGE SCALE GENOMIC DNA]</scope>
    <source>
        <strain evidence="2">cv. WT478/WT964</strain>
        <tissue evidence="1">Leaves</tissue>
    </source>
</reference>
<dbReference type="EMBL" id="JABWDY010006629">
    <property type="protein sequence ID" value="KAF5203554.1"/>
    <property type="molecule type" value="Genomic_DNA"/>
</dbReference>